<reference evidence="1 2" key="1">
    <citation type="journal article" date="2021" name="Hortic Res">
        <title>High-quality reference genome and annotation aids understanding of berry development for evergreen blueberry (Vaccinium darrowii).</title>
        <authorList>
            <person name="Yu J."/>
            <person name="Hulse-Kemp A.M."/>
            <person name="Babiker E."/>
            <person name="Staton M."/>
        </authorList>
    </citation>
    <scope>NUCLEOTIDE SEQUENCE [LARGE SCALE GENOMIC DNA]</scope>
    <source>
        <strain evidence="2">cv. NJ 8807/NJ 8810</strain>
        <tissue evidence="1">Young leaf</tissue>
    </source>
</reference>
<protein>
    <submittedName>
        <fullName evidence="1">Uncharacterized protein</fullName>
    </submittedName>
</protein>
<comment type="caution">
    <text evidence="1">The sequence shown here is derived from an EMBL/GenBank/DDBJ whole genome shotgun (WGS) entry which is preliminary data.</text>
</comment>
<proteinExistence type="predicted"/>
<accession>A0ACB7XCY9</accession>
<dbReference type="Proteomes" id="UP000828048">
    <property type="component" value="Chromosome 6"/>
</dbReference>
<keyword evidence="2" id="KW-1185">Reference proteome</keyword>
<sequence>MRTLISHNLAHHWIPQFSSPNFLFHFPLVSRENSNSLSFSQKRWLFHPKTSTFCSASEPLSYGGWDDAILVGGPANSGESNQLRNLLNSLGIYDKRYIFVYVLGFICALAISGIRVSSIIVIPTCVVVFAVGFSIGFVNGGHVNELSLIGTKKRPKGEISRVSIEKLRNLVDSFSGFGGKISNLKSDVRRHIESSHITVGDLEGYVKAIESIGLSALNAKSAAETCIDIILVENQELERTSNQKSARKKKEAGESRFDLWQLIGGVFKEKSGVSKANQKKDIVKRDSTDVEMNDRSQGNILSPRVEDEVLNSGSNYSGGTRSATFSGERRINVLVRHDEMSISDMGSRDKRGLDDEQFSYRNRRLQFVNNEKIFLRTGSQNKVETWASPLDSDNLSGGLGHMDTEALYEEEQILHKTNGSYRPIPRREHREEDTYKPSSREEYDANEVQHLPSSVSNDIEFNRYLMEANDLLKEARKCLRVKGDEEIAETVLYKSANLLSEAIDMKPMSLLAVGQLGNTYLLHGELKLKISRQLRSLLVNNHPKSVQRGRKVQKGLDDEVESKDKIASALVNVCEECEELLLEAGRKYKFALTIDGNDMRALYNWGLALSFRAQLIADIGPEAAVDADKIFLAAIDKFDAMMSKSNVYAPDALFRWGVALQQRSRLRPRNSKEKVKLLQQAKRLFEDSLGMDSDNPQGKKKPSASSIAIAAASSLATTVAYLTIMPPLLLALLLCQTPMPTPKESFPRLTLIIP</sequence>
<organism evidence="1 2">
    <name type="scientific">Vaccinium darrowii</name>
    <dbReference type="NCBI Taxonomy" id="229202"/>
    <lineage>
        <taxon>Eukaryota</taxon>
        <taxon>Viridiplantae</taxon>
        <taxon>Streptophyta</taxon>
        <taxon>Embryophyta</taxon>
        <taxon>Tracheophyta</taxon>
        <taxon>Spermatophyta</taxon>
        <taxon>Magnoliopsida</taxon>
        <taxon>eudicotyledons</taxon>
        <taxon>Gunneridae</taxon>
        <taxon>Pentapetalae</taxon>
        <taxon>asterids</taxon>
        <taxon>Ericales</taxon>
        <taxon>Ericaceae</taxon>
        <taxon>Vaccinioideae</taxon>
        <taxon>Vaccinieae</taxon>
        <taxon>Vaccinium</taxon>
    </lineage>
</organism>
<evidence type="ECO:0000313" key="2">
    <source>
        <dbReference type="Proteomes" id="UP000828048"/>
    </source>
</evidence>
<gene>
    <name evidence="1" type="ORF">Vadar_028118</name>
</gene>
<dbReference type="EMBL" id="CM037156">
    <property type="protein sequence ID" value="KAH7838556.1"/>
    <property type="molecule type" value="Genomic_DNA"/>
</dbReference>
<evidence type="ECO:0000313" key="1">
    <source>
        <dbReference type="EMBL" id="KAH7838556.1"/>
    </source>
</evidence>
<name>A0ACB7XCY9_9ERIC</name>